<proteinExistence type="predicted"/>
<organism evidence="1 2">
    <name type="scientific">Stylosanthes scabra</name>
    <dbReference type="NCBI Taxonomy" id="79078"/>
    <lineage>
        <taxon>Eukaryota</taxon>
        <taxon>Viridiplantae</taxon>
        <taxon>Streptophyta</taxon>
        <taxon>Embryophyta</taxon>
        <taxon>Tracheophyta</taxon>
        <taxon>Spermatophyta</taxon>
        <taxon>Magnoliopsida</taxon>
        <taxon>eudicotyledons</taxon>
        <taxon>Gunneridae</taxon>
        <taxon>Pentapetalae</taxon>
        <taxon>rosids</taxon>
        <taxon>fabids</taxon>
        <taxon>Fabales</taxon>
        <taxon>Fabaceae</taxon>
        <taxon>Papilionoideae</taxon>
        <taxon>50 kb inversion clade</taxon>
        <taxon>dalbergioids sensu lato</taxon>
        <taxon>Dalbergieae</taxon>
        <taxon>Pterocarpus clade</taxon>
        <taxon>Stylosanthes</taxon>
    </lineage>
</organism>
<name>A0ABU6ZVM8_9FABA</name>
<sequence length="182" mass="20731">MRTILRMCVATTSPSFTNSTHLHIPTIMPSAHMRHSYAYAWPPYSFTLSFHLQSITHAYACLPTHMRGTYTLPPHTSSHPTKPTISHNTLYHPRICVQSCAYAWHTHCTSPIPLTSQLHYVTHAYASPRMHMRGQLTTHFLAPTHAMIYVPISHAYAYNSMHMRGALNFTARLPAHIRHVHA</sequence>
<evidence type="ECO:0000313" key="2">
    <source>
        <dbReference type="Proteomes" id="UP001341840"/>
    </source>
</evidence>
<dbReference type="Proteomes" id="UP001341840">
    <property type="component" value="Unassembled WGS sequence"/>
</dbReference>
<dbReference type="EMBL" id="JASCZI010274516">
    <property type="protein sequence ID" value="MED6226024.1"/>
    <property type="molecule type" value="Genomic_DNA"/>
</dbReference>
<protein>
    <submittedName>
        <fullName evidence="1">Uncharacterized protein</fullName>
    </submittedName>
</protein>
<reference evidence="1 2" key="1">
    <citation type="journal article" date="2023" name="Plants (Basel)">
        <title>Bridging the Gap: Combining Genomics and Transcriptomics Approaches to Understand Stylosanthes scabra, an Orphan Legume from the Brazilian Caatinga.</title>
        <authorList>
            <person name="Ferreira-Neto J.R.C."/>
            <person name="da Silva M.D."/>
            <person name="Binneck E."/>
            <person name="de Melo N.F."/>
            <person name="da Silva R.H."/>
            <person name="de Melo A.L.T.M."/>
            <person name="Pandolfi V."/>
            <person name="Bustamante F.O."/>
            <person name="Brasileiro-Vidal A.C."/>
            <person name="Benko-Iseppon A.M."/>
        </authorList>
    </citation>
    <scope>NUCLEOTIDE SEQUENCE [LARGE SCALE GENOMIC DNA]</scope>
    <source>
        <tissue evidence="1">Leaves</tissue>
    </source>
</reference>
<accession>A0ABU6ZVM8</accession>
<evidence type="ECO:0000313" key="1">
    <source>
        <dbReference type="EMBL" id="MED6226024.1"/>
    </source>
</evidence>
<keyword evidence="2" id="KW-1185">Reference proteome</keyword>
<comment type="caution">
    <text evidence="1">The sequence shown here is derived from an EMBL/GenBank/DDBJ whole genome shotgun (WGS) entry which is preliminary data.</text>
</comment>
<gene>
    <name evidence="1" type="ORF">PIB30_099419</name>
</gene>